<evidence type="ECO:0000256" key="1">
    <source>
        <dbReference type="ARBA" id="ARBA00010617"/>
    </source>
</evidence>
<name>A0ABN7EAF0_SPIIN</name>
<dbReference type="InterPro" id="IPR001128">
    <property type="entry name" value="Cyt_P450"/>
</dbReference>
<protein>
    <recommendedName>
        <fullName evidence="8">Cytochrome P450</fullName>
    </recommendedName>
</protein>
<comment type="similarity">
    <text evidence="1">Belongs to the cytochrome P450 family.</text>
</comment>
<dbReference type="Gene3D" id="1.10.630.10">
    <property type="entry name" value="Cytochrome P450"/>
    <property type="match status" value="1"/>
</dbReference>
<dbReference type="InterPro" id="IPR002401">
    <property type="entry name" value="Cyt_P450_E_grp-I"/>
</dbReference>
<dbReference type="PRINTS" id="PR00463">
    <property type="entry name" value="EP450I"/>
</dbReference>
<keyword evidence="4" id="KW-0560">Oxidoreductase</keyword>
<dbReference type="Pfam" id="PF00067">
    <property type="entry name" value="p450"/>
    <property type="match status" value="1"/>
</dbReference>
<keyword evidence="5" id="KW-0408">Iron</keyword>
<comment type="caution">
    <text evidence="6">The sequence shown here is derived from an EMBL/GenBank/DDBJ whole genome shotgun (WGS) entry which is preliminary data.</text>
</comment>
<proteinExistence type="inferred from homology"/>
<evidence type="ECO:0008006" key="8">
    <source>
        <dbReference type="Google" id="ProtNLM"/>
    </source>
</evidence>
<organism evidence="6 7">
    <name type="scientific">Spirodela intermedia</name>
    <name type="common">Intermediate duckweed</name>
    <dbReference type="NCBI Taxonomy" id="51605"/>
    <lineage>
        <taxon>Eukaryota</taxon>
        <taxon>Viridiplantae</taxon>
        <taxon>Streptophyta</taxon>
        <taxon>Embryophyta</taxon>
        <taxon>Tracheophyta</taxon>
        <taxon>Spermatophyta</taxon>
        <taxon>Magnoliopsida</taxon>
        <taxon>Liliopsida</taxon>
        <taxon>Araceae</taxon>
        <taxon>Lemnoideae</taxon>
        <taxon>Spirodela</taxon>
    </lineage>
</organism>
<dbReference type="PANTHER" id="PTHR47944:SF16">
    <property type="entry name" value="CYTOCHROME P450 FAMILY 1 SUBFAMILY A POLYPEPTIDE 1"/>
    <property type="match status" value="1"/>
</dbReference>
<reference evidence="7" key="1">
    <citation type="journal article" date="2020" name="Sci. Rep.">
        <title>Chromosome-scale genome assembly for the duckweed Spirodela intermedia, integrating cytogenetic maps, PacBio and Oxford Nanopore libraries.</title>
        <authorList>
            <person name="Hoang P.T.N."/>
            <person name="Fiebig A."/>
            <person name="Novak P."/>
            <person name="Macas J."/>
            <person name="Cao H.X."/>
            <person name="Stepanenko A."/>
            <person name="Chen G."/>
            <person name="Borisjuk N."/>
            <person name="Scholz U."/>
            <person name="Schubert I."/>
        </authorList>
    </citation>
    <scope>NUCLEOTIDE SEQUENCE [LARGE SCALE GENOMIC DNA]</scope>
</reference>
<gene>
    <name evidence="6" type="ORF">SI7747_UN020361</name>
</gene>
<dbReference type="InterPro" id="IPR036396">
    <property type="entry name" value="Cyt_P450_sf"/>
</dbReference>
<evidence type="ECO:0000313" key="7">
    <source>
        <dbReference type="Proteomes" id="UP001189122"/>
    </source>
</evidence>
<evidence type="ECO:0000256" key="5">
    <source>
        <dbReference type="ARBA" id="ARBA00023004"/>
    </source>
</evidence>
<keyword evidence="7" id="KW-1185">Reference proteome</keyword>
<dbReference type="PANTHER" id="PTHR47944">
    <property type="entry name" value="CYTOCHROME P450 98A9"/>
    <property type="match status" value="1"/>
</dbReference>
<evidence type="ECO:0000313" key="6">
    <source>
        <dbReference type="EMBL" id="CAA6674003.1"/>
    </source>
</evidence>
<evidence type="ECO:0000256" key="4">
    <source>
        <dbReference type="ARBA" id="ARBA00023002"/>
    </source>
</evidence>
<accession>A0ABN7EAF0</accession>
<keyword evidence="3" id="KW-0479">Metal-binding</keyword>
<dbReference type="EMBL" id="CACRZD030000065">
    <property type="protein sequence ID" value="CAA6674003.1"/>
    <property type="molecule type" value="Genomic_DNA"/>
</dbReference>
<keyword evidence="2" id="KW-0349">Heme</keyword>
<evidence type="ECO:0000256" key="2">
    <source>
        <dbReference type="ARBA" id="ARBA00022617"/>
    </source>
</evidence>
<evidence type="ECO:0000256" key="3">
    <source>
        <dbReference type="ARBA" id="ARBA00022723"/>
    </source>
</evidence>
<dbReference type="SUPFAM" id="SSF48264">
    <property type="entry name" value="Cytochrome P450"/>
    <property type="match status" value="1"/>
</dbReference>
<dbReference type="Proteomes" id="UP001189122">
    <property type="component" value="Unassembled WGS sequence"/>
</dbReference>
<sequence length="106" mass="12148">MKNVIVRGYDIPAKTMVIANIWAIMRDPGFWKDPEVFWPERFEDSDLQYKGHDFHYIPFLSGRRICPGMNLALPDGMKPEDVASSEAIGLLFHLKTPLQLKATPVF</sequence>